<dbReference type="OrthoDB" id="5598852at2759"/>
<protein>
    <recommendedName>
        <fullName evidence="3">Aminoglycoside phosphotransferase domain-containing protein</fullName>
    </recommendedName>
</protein>
<dbReference type="VEuPathDB" id="FungiDB:BO80DRAFT_420477"/>
<keyword evidence="2" id="KW-1185">Reference proteome</keyword>
<reference evidence="1 2" key="1">
    <citation type="submission" date="2018-02" db="EMBL/GenBank/DDBJ databases">
        <title>The genomes of Aspergillus section Nigri reveals drivers in fungal speciation.</title>
        <authorList>
            <consortium name="DOE Joint Genome Institute"/>
            <person name="Vesth T.C."/>
            <person name="Nybo J."/>
            <person name="Theobald S."/>
            <person name="Brandl J."/>
            <person name="Frisvad J.C."/>
            <person name="Nielsen K.F."/>
            <person name="Lyhne E.K."/>
            <person name="Kogle M.E."/>
            <person name="Kuo A."/>
            <person name="Riley R."/>
            <person name="Clum A."/>
            <person name="Nolan M."/>
            <person name="Lipzen A."/>
            <person name="Salamov A."/>
            <person name="Henrissat B."/>
            <person name="Wiebenga A."/>
            <person name="De vries R.P."/>
            <person name="Grigoriev I.V."/>
            <person name="Mortensen U.H."/>
            <person name="Andersen M.R."/>
            <person name="Baker S.E."/>
        </authorList>
    </citation>
    <scope>NUCLEOTIDE SEQUENCE [LARGE SCALE GENOMIC DNA]</scope>
    <source>
        <strain evidence="1 2">CBS 121593</strain>
    </source>
</reference>
<accession>A0A395HIT3</accession>
<dbReference type="AlphaFoldDB" id="A0A395HIT3"/>
<dbReference type="EMBL" id="KZ824419">
    <property type="protein sequence ID" value="RAL06174.1"/>
    <property type="molecule type" value="Genomic_DNA"/>
</dbReference>
<name>A0A395HIT3_9EURO</name>
<sequence length="174" mass="19997">MTTTTHPFQNEIDTFFTPTTASISDCHRIAETHLGSAIIPVDTQGTCSYTVRAENNDAYIVQFRLASSQLDVQKMDLARTIYKDLVPSITHKGQIGNTTETKQPLHIYLMTRIKGISYLEFILEHTSQLSENSPEFFAWRRNYVVDIARFFALSYQTQTKPINQTYRTTLQTNY</sequence>
<evidence type="ECO:0000313" key="1">
    <source>
        <dbReference type="EMBL" id="RAL06174.1"/>
    </source>
</evidence>
<proteinExistence type="predicted"/>
<gene>
    <name evidence="1" type="ORF">BO80DRAFT_420477</name>
</gene>
<dbReference type="GeneID" id="37223238"/>
<evidence type="ECO:0008006" key="3">
    <source>
        <dbReference type="Google" id="ProtNLM"/>
    </source>
</evidence>
<dbReference type="Proteomes" id="UP000249402">
    <property type="component" value="Unassembled WGS sequence"/>
</dbReference>
<dbReference type="STRING" id="1448316.A0A395HIT3"/>
<evidence type="ECO:0000313" key="2">
    <source>
        <dbReference type="Proteomes" id="UP000249402"/>
    </source>
</evidence>
<organism evidence="1 2">
    <name type="scientific">Aspergillus ibericus CBS 121593</name>
    <dbReference type="NCBI Taxonomy" id="1448316"/>
    <lineage>
        <taxon>Eukaryota</taxon>
        <taxon>Fungi</taxon>
        <taxon>Dikarya</taxon>
        <taxon>Ascomycota</taxon>
        <taxon>Pezizomycotina</taxon>
        <taxon>Eurotiomycetes</taxon>
        <taxon>Eurotiomycetidae</taxon>
        <taxon>Eurotiales</taxon>
        <taxon>Aspergillaceae</taxon>
        <taxon>Aspergillus</taxon>
        <taxon>Aspergillus subgen. Circumdati</taxon>
    </lineage>
</organism>
<dbReference type="RefSeq" id="XP_025580501.1">
    <property type="nucleotide sequence ID" value="XM_025718373.1"/>
</dbReference>